<evidence type="ECO:0000256" key="1">
    <source>
        <dbReference type="ARBA" id="ARBA00022737"/>
    </source>
</evidence>
<dbReference type="InterPro" id="IPR002110">
    <property type="entry name" value="Ankyrin_rpt"/>
</dbReference>
<evidence type="ECO:0000256" key="4">
    <source>
        <dbReference type="SAM" id="MobiDB-lite"/>
    </source>
</evidence>
<feature type="repeat" description="ANK" evidence="3">
    <location>
        <begin position="434"/>
        <end position="467"/>
    </location>
</feature>
<evidence type="ECO:0000313" key="6">
    <source>
        <dbReference type="Proteomes" id="UP000803844"/>
    </source>
</evidence>
<sequence>MARKKETAVDLCDKAVVLGNSIAIRMLEYLSTVKHQVQGIRELAMVFLDVGRILWVIESGMKASKADNKHMLPADLTTELEKRFRQTNDEFIVLNQLVTRFLENDKKSGFARFSKGFKMMFADSDVNKVRASLERSRESLRMSSLVFKWSIGEEDVDATIGIGYTGLAAALDRMNGIGNKPRTVAPSSRGAADDEQQPPRQTTPQAPLPELPRPSGERTLVQGAQPVYGHGGDSVRDVQPPQRKPQHDTLLEDLLSETDLNDHQQQQHDDILGDVGHVTRLKADPSTVPRWTPRFTTGNGNPQYKAALVQAVQKKSHTAIEQLLDRGVQPDSVAEINLLREAVLLRDLETVRLLLLFGADANAIDKVGCSPLFSATELGFLDAAKLLIKYGADPNMSAGPNADTPLALAVLENKFDLVQLFLMYGGNSNQIMANGNTTLIRSIDRNTPKRVIELILNYGGDPNIKNGEGTSPLFQCVNVQRLDIAHLLLDRGADPNLPGPKHLLWPSTYYPPFLRLLLSRGADHKNAPGIMELATSVNNIESVRILLNAGVDPNAKKDGVYTPLCSAIRDNRADIVTLLLANGADPNTPASEYPCFKCVSHHRAHFLPQLIEAGADPTEPKGIVEKAVQHNNLDALIFLLDHGVGVNVKSREGWTPLTTAIRDNRPEMVDLLLARGADPAIRGQDWPINLAVKRPNILKKLLPSIANPKNFKGVVEMAVCADQLESIRLLLSAGFNVEDKNGGVFSPLTSAIREGNKEITRYLIDEAGADVNAPGEHLPIIKAIRRMRNNDTELLELLLERGADINLMYRGWNAVLQAVENGDANVLRLLVEKGNGVDLEKTDENGQTVLDVVNGHGWDEAVQIINKSGRR</sequence>
<feature type="repeat" description="ANK" evidence="3">
    <location>
        <begin position="652"/>
        <end position="684"/>
    </location>
</feature>
<keyword evidence="1" id="KW-0677">Repeat</keyword>
<dbReference type="PROSITE" id="PS50088">
    <property type="entry name" value="ANK_REPEAT"/>
    <property type="match status" value="6"/>
</dbReference>
<feature type="repeat" description="ANK" evidence="3">
    <location>
        <begin position="367"/>
        <end position="399"/>
    </location>
</feature>
<dbReference type="EMBL" id="MU032351">
    <property type="protein sequence ID" value="KAF3761612.1"/>
    <property type="molecule type" value="Genomic_DNA"/>
</dbReference>
<dbReference type="SMART" id="SM00248">
    <property type="entry name" value="ANK"/>
    <property type="match status" value="14"/>
</dbReference>
<dbReference type="Pfam" id="PF12796">
    <property type="entry name" value="Ank_2"/>
    <property type="match status" value="6"/>
</dbReference>
<dbReference type="PANTHER" id="PTHR24198">
    <property type="entry name" value="ANKYRIN REPEAT AND PROTEIN KINASE DOMAIN-CONTAINING PROTEIN"/>
    <property type="match status" value="1"/>
</dbReference>
<dbReference type="OrthoDB" id="194358at2759"/>
<feature type="repeat" description="ANK" evidence="3">
    <location>
        <begin position="468"/>
        <end position="500"/>
    </location>
</feature>
<evidence type="ECO:0000256" key="3">
    <source>
        <dbReference type="PROSITE-ProRule" id="PRU00023"/>
    </source>
</evidence>
<dbReference type="PANTHER" id="PTHR24198:SF165">
    <property type="entry name" value="ANKYRIN REPEAT-CONTAINING PROTEIN-RELATED"/>
    <property type="match status" value="1"/>
</dbReference>
<dbReference type="SUPFAM" id="SSF48403">
    <property type="entry name" value="Ankyrin repeat"/>
    <property type="match status" value="2"/>
</dbReference>
<protein>
    <submittedName>
        <fullName evidence="5">Ankyrin</fullName>
    </submittedName>
</protein>
<keyword evidence="6" id="KW-1185">Reference proteome</keyword>
<evidence type="ECO:0000313" key="5">
    <source>
        <dbReference type="EMBL" id="KAF3761612.1"/>
    </source>
</evidence>
<gene>
    <name evidence="5" type="ORF">M406DRAFT_342379</name>
</gene>
<dbReference type="Gene3D" id="1.25.40.20">
    <property type="entry name" value="Ankyrin repeat-containing domain"/>
    <property type="match status" value="3"/>
</dbReference>
<dbReference type="InterPro" id="IPR036770">
    <property type="entry name" value="Ankyrin_rpt-contain_sf"/>
</dbReference>
<dbReference type="AlphaFoldDB" id="A0A9P5CKX2"/>
<reference evidence="5" key="1">
    <citation type="journal article" date="2020" name="Phytopathology">
        <title>Genome sequence of the chestnut blight fungus Cryphonectria parasitica EP155: A fundamental resource for an archetypical invasive plant pathogen.</title>
        <authorList>
            <person name="Crouch J.A."/>
            <person name="Dawe A."/>
            <person name="Aerts A."/>
            <person name="Barry K."/>
            <person name="Churchill A.C.L."/>
            <person name="Grimwood J."/>
            <person name="Hillman B."/>
            <person name="Milgroom M.G."/>
            <person name="Pangilinan J."/>
            <person name="Smith M."/>
            <person name="Salamov A."/>
            <person name="Schmutz J."/>
            <person name="Yadav J."/>
            <person name="Grigoriev I.V."/>
            <person name="Nuss D."/>
        </authorList>
    </citation>
    <scope>NUCLEOTIDE SEQUENCE</scope>
    <source>
        <strain evidence="5">EP155</strain>
    </source>
</reference>
<dbReference type="GeneID" id="63838897"/>
<evidence type="ECO:0000256" key="2">
    <source>
        <dbReference type="ARBA" id="ARBA00023043"/>
    </source>
</evidence>
<dbReference type="PROSITE" id="PS50297">
    <property type="entry name" value="ANK_REP_REGION"/>
    <property type="match status" value="3"/>
</dbReference>
<organism evidence="5 6">
    <name type="scientific">Cryphonectria parasitica (strain ATCC 38755 / EP155)</name>
    <dbReference type="NCBI Taxonomy" id="660469"/>
    <lineage>
        <taxon>Eukaryota</taxon>
        <taxon>Fungi</taxon>
        <taxon>Dikarya</taxon>
        <taxon>Ascomycota</taxon>
        <taxon>Pezizomycotina</taxon>
        <taxon>Sordariomycetes</taxon>
        <taxon>Sordariomycetidae</taxon>
        <taxon>Diaporthales</taxon>
        <taxon>Cryphonectriaceae</taxon>
        <taxon>Cryphonectria-Endothia species complex</taxon>
        <taxon>Cryphonectria</taxon>
    </lineage>
</organism>
<accession>A0A9P5CKX2</accession>
<keyword evidence="2 3" id="KW-0040">ANK repeat</keyword>
<feature type="region of interest" description="Disordered" evidence="4">
    <location>
        <begin position="179"/>
        <end position="246"/>
    </location>
</feature>
<name>A0A9P5CKX2_CRYP1</name>
<comment type="caution">
    <text evidence="5">The sequence shown here is derived from an EMBL/GenBank/DDBJ whole genome shotgun (WGS) entry which is preliminary data.</text>
</comment>
<feature type="repeat" description="ANK" evidence="3">
    <location>
        <begin position="559"/>
        <end position="591"/>
    </location>
</feature>
<dbReference type="RefSeq" id="XP_040772591.1">
    <property type="nucleotide sequence ID" value="XM_040921768.1"/>
</dbReference>
<proteinExistence type="predicted"/>
<feature type="repeat" description="ANK" evidence="3">
    <location>
        <begin position="810"/>
        <end position="842"/>
    </location>
</feature>
<dbReference type="Proteomes" id="UP000803844">
    <property type="component" value="Unassembled WGS sequence"/>
</dbReference>